<gene>
    <name evidence="1" type="ORF">ATANTOWER_008056</name>
</gene>
<reference evidence="1 2" key="1">
    <citation type="submission" date="2021-07" db="EMBL/GenBank/DDBJ databases">
        <authorList>
            <person name="Palmer J.M."/>
        </authorList>
    </citation>
    <scope>NUCLEOTIDE SEQUENCE [LARGE SCALE GENOMIC DNA]</scope>
    <source>
        <strain evidence="1 2">AT_MEX2019</strain>
        <tissue evidence="1">Muscle</tissue>
    </source>
</reference>
<evidence type="ECO:0000313" key="2">
    <source>
        <dbReference type="Proteomes" id="UP001345963"/>
    </source>
</evidence>
<name>A0ABU7A1U3_9TELE</name>
<organism evidence="1 2">
    <name type="scientific">Ataeniobius toweri</name>
    <dbReference type="NCBI Taxonomy" id="208326"/>
    <lineage>
        <taxon>Eukaryota</taxon>
        <taxon>Metazoa</taxon>
        <taxon>Chordata</taxon>
        <taxon>Craniata</taxon>
        <taxon>Vertebrata</taxon>
        <taxon>Euteleostomi</taxon>
        <taxon>Actinopterygii</taxon>
        <taxon>Neopterygii</taxon>
        <taxon>Teleostei</taxon>
        <taxon>Neoteleostei</taxon>
        <taxon>Acanthomorphata</taxon>
        <taxon>Ovalentaria</taxon>
        <taxon>Atherinomorphae</taxon>
        <taxon>Cyprinodontiformes</taxon>
        <taxon>Goodeidae</taxon>
        <taxon>Ataeniobius</taxon>
    </lineage>
</organism>
<dbReference type="EMBL" id="JAHUTI010000196">
    <property type="protein sequence ID" value="MED6231779.1"/>
    <property type="molecule type" value="Genomic_DNA"/>
</dbReference>
<evidence type="ECO:0000313" key="1">
    <source>
        <dbReference type="EMBL" id="MED6231779.1"/>
    </source>
</evidence>
<accession>A0ABU7A1U3</accession>
<dbReference type="Proteomes" id="UP001345963">
    <property type="component" value="Unassembled WGS sequence"/>
</dbReference>
<proteinExistence type="predicted"/>
<sequence>MKVNRDTDLIIVASVIRRCARPPPQIGTHGDLRTEIFISVCLPRQCGPNCSIRKLHLFFLSRLGCSREGSHLGAGCFFFLMPHPPCL</sequence>
<protein>
    <submittedName>
        <fullName evidence="1">Uncharacterized protein</fullName>
    </submittedName>
</protein>
<comment type="caution">
    <text evidence="1">The sequence shown here is derived from an EMBL/GenBank/DDBJ whole genome shotgun (WGS) entry which is preliminary data.</text>
</comment>
<keyword evidence="2" id="KW-1185">Reference proteome</keyword>